<dbReference type="Pfam" id="PF00196">
    <property type="entry name" value="GerE"/>
    <property type="match status" value="1"/>
</dbReference>
<feature type="modified residue" description="4-aspartylphosphate" evidence="3">
    <location>
        <position position="57"/>
    </location>
</feature>
<keyword evidence="2" id="KW-0238">DNA-binding</keyword>
<dbReference type="GO" id="GO:0006355">
    <property type="term" value="P:regulation of DNA-templated transcription"/>
    <property type="evidence" value="ECO:0007669"/>
    <property type="project" value="InterPro"/>
</dbReference>
<evidence type="ECO:0000256" key="3">
    <source>
        <dbReference type="PROSITE-ProRule" id="PRU00169"/>
    </source>
</evidence>
<sequence length="210" mass="23932">MQRLILGIIEDIEEIREYYVEYFRKQPEFIFVKGSDSMEAFFESQSEYPVPDIILSDINLPGMNGIEGIKKIKRKYIETNIIMLTVLNDSERIFKSLCAGATGYILKDTPLPHIKEAILEVQSGGSFMSSSVARKVVEYFSPKKAPNDTLSSKEEQIVHAIIDGLSYKMIGSRVGISTDTVRFHIKNIYRKLQVNSKSEVVTKYYKGEIN</sequence>
<name>A0A5M6CBG3_9BACT</name>
<dbReference type="SUPFAM" id="SSF46894">
    <property type="entry name" value="C-terminal effector domain of the bipartite response regulators"/>
    <property type="match status" value="1"/>
</dbReference>
<dbReference type="InterPro" id="IPR000792">
    <property type="entry name" value="Tscrpt_reg_LuxR_C"/>
</dbReference>
<dbReference type="PROSITE" id="PS50043">
    <property type="entry name" value="HTH_LUXR_2"/>
    <property type="match status" value="1"/>
</dbReference>
<dbReference type="GO" id="GO:0003677">
    <property type="term" value="F:DNA binding"/>
    <property type="evidence" value="ECO:0007669"/>
    <property type="project" value="UniProtKB-KW"/>
</dbReference>
<keyword evidence="7" id="KW-1185">Reference proteome</keyword>
<feature type="domain" description="HTH luxR-type" evidence="4">
    <location>
        <begin position="143"/>
        <end position="208"/>
    </location>
</feature>
<protein>
    <submittedName>
        <fullName evidence="6">Response regulator transcription factor</fullName>
    </submittedName>
</protein>
<dbReference type="InterPro" id="IPR016032">
    <property type="entry name" value="Sig_transdc_resp-reg_C-effctor"/>
</dbReference>
<evidence type="ECO:0000313" key="7">
    <source>
        <dbReference type="Proteomes" id="UP000323632"/>
    </source>
</evidence>
<dbReference type="SMART" id="SM00421">
    <property type="entry name" value="HTH_LUXR"/>
    <property type="match status" value="1"/>
</dbReference>
<dbReference type="InterPro" id="IPR011006">
    <property type="entry name" value="CheY-like_superfamily"/>
</dbReference>
<evidence type="ECO:0000259" key="4">
    <source>
        <dbReference type="PROSITE" id="PS50043"/>
    </source>
</evidence>
<dbReference type="Gene3D" id="3.40.50.2300">
    <property type="match status" value="1"/>
</dbReference>
<gene>
    <name evidence="6" type="ORF">F0919_16400</name>
</gene>
<accession>A0A5M6CBG3</accession>
<dbReference type="InterPro" id="IPR058245">
    <property type="entry name" value="NreC/VraR/RcsB-like_REC"/>
</dbReference>
<dbReference type="PRINTS" id="PR00038">
    <property type="entry name" value="HTHLUXR"/>
</dbReference>
<dbReference type="Proteomes" id="UP000323632">
    <property type="component" value="Unassembled WGS sequence"/>
</dbReference>
<dbReference type="SUPFAM" id="SSF52172">
    <property type="entry name" value="CheY-like"/>
    <property type="match status" value="1"/>
</dbReference>
<comment type="caution">
    <text evidence="6">The sequence shown here is derived from an EMBL/GenBank/DDBJ whole genome shotgun (WGS) entry which is preliminary data.</text>
</comment>
<dbReference type="SMART" id="SM00448">
    <property type="entry name" value="REC"/>
    <property type="match status" value="1"/>
</dbReference>
<reference evidence="6 7" key="1">
    <citation type="submission" date="2019-09" db="EMBL/GenBank/DDBJ databases">
        <title>Genome sequence and assembly of Taibaiella sp.</title>
        <authorList>
            <person name="Chhetri G."/>
        </authorList>
    </citation>
    <scope>NUCLEOTIDE SEQUENCE [LARGE SCALE GENOMIC DNA]</scope>
    <source>
        <strain evidence="6 7">KVB11</strain>
    </source>
</reference>
<dbReference type="RefSeq" id="WP_150033874.1">
    <property type="nucleotide sequence ID" value="NZ_VWSH01000004.1"/>
</dbReference>
<dbReference type="GO" id="GO:0000160">
    <property type="term" value="P:phosphorelay signal transduction system"/>
    <property type="evidence" value="ECO:0007669"/>
    <property type="project" value="InterPro"/>
</dbReference>
<evidence type="ECO:0000259" key="5">
    <source>
        <dbReference type="PROSITE" id="PS50110"/>
    </source>
</evidence>
<evidence type="ECO:0000256" key="2">
    <source>
        <dbReference type="ARBA" id="ARBA00023125"/>
    </source>
</evidence>
<organism evidence="6 7">
    <name type="scientific">Taibaiella lutea</name>
    <dbReference type="NCBI Taxonomy" id="2608001"/>
    <lineage>
        <taxon>Bacteria</taxon>
        <taxon>Pseudomonadati</taxon>
        <taxon>Bacteroidota</taxon>
        <taxon>Chitinophagia</taxon>
        <taxon>Chitinophagales</taxon>
        <taxon>Chitinophagaceae</taxon>
        <taxon>Taibaiella</taxon>
    </lineage>
</organism>
<dbReference type="PANTHER" id="PTHR43214">
    <property type="entry name" value="TWO-COMPONENT RESPONSE REGULATOR"/>
    <property type="match status" value="1"/>
</dbReference>
<dbReference type="PROSITE" id="PS50110">
    <property type="entry name" value="RESPONSE_REGULATORY"/>
    <property type="match status" value="1"/>
</dbReference>
<dbReference type="CDD" id="cd06170">
    <property type="entry name" value="LuxR_C_like"/>
    <property type="match status" value="1"/>
</dbReference>
<dbReference type="Pfam" id="PF00072">
    <property type="entry name" value="Response_reg"/>
    <property type="match status" value="1"/>
</dbReference>
<feature type="domain" description="Response regulatory" evidence="5">
    <location>
        <begin position="5"/>
        <end position="122"/>
    </location>
</feature>
<dbReference type="CDD" id="cd17535">
    <property type="entry name" value="REC_NarL-like"/>
    <property type="match status" value="1"/>
</dbReference>
<dbReference type="InterPro" id="IPR001789">
    <property type="entry name" value="Sig_transdc_resp-reg_receiver"/>
</dbReference>
<keyword evidence="1 3" id="KW-0597">Phosphoprotein</keyword>
<dbReference type="PROSITE" id="PS00622">
    <property type="entry name" value="HTH_LUXR_1"/>
    <property type="match status" value="1"/>
</dbReference>
<dbReference type="PANTHER" id="PTHR43214:SF43">
    <property type="entry name" value="TWO-COMPONENT RESPONSE REGULATOR"/>
    <property type="match status" value="1"/>
</dbReference>
<dbReference type="AlphaFoldDB" id="A0A5M6CBG3"/>
<evidence type="ECO:0000313" key="6">
    <source>
        <dbReference type="EMBL" id="KAA5532371.1"/>
    </source>
</evidence>
<dbReference type="EMBL" id="VWSH01000004">
    <property type="protein sequence ID" value="KAA5532371.1"/>
    <property type="molecule type" value="Genomic_DNA"/>
</dbReference>
<proteinExistence type="predicted"/>
<evidence type="ECO:0000256" key="1">
    <source>
        <dbReference type="ARBA" id="ARBA00022553"/>
    </source>
</evidence>
<dbReference type="InterPro" id="IPR039420">
    <property type="entry name" value="WalR-like"/>
</dbReference>